<dbReference type="InterPro" id="IPR032675">
    <property type="entry name" value="LRR_dom_sf"/>
</dbReference>
<dbReference type="Pfam" id="PF13306">
    <property type="entry name" value="LRR_5"/>
    <property type="match status" value="1"/>
</dbReference>
<accession>A0A494Y7M3</accession>
<evidence type="ECO:0008006" key="4">
    <source>
        <dbReference type="Google" id="ProtNLM"/>
    </source>
</evidence>
<feature type="signal peptide" evidence="1">
    <location>
        <begin position="1"/>
        <end position="27"/>
    </location>
</feature>
<dbReference type="PANTHER" id="PTHR45661:SF3">
    <property type="entry name" value="IG-LIKE DOMAIN-CONTAINING PROTEIN"/>
    <property type="match status" value="1"/>
</dbReference>
<protein>
    <recommendedName>
        <fullName evidence="4">Leucine-rich repeat domain-containing protein</fullName>
    </recommendedName>
</protein>
<dbReference type="Gene3D" id="3.80.10.10">
    <property type="entry name" value="Ribonuclease Inhibitor"/>
    <property type="match status" value="1"/>
</dbReference>
<organism evidence="2 3">
    <name type="scientific">Cohnella endophytica</name>
    <dbReference type="NCBI Taxonomy" id="2419778"/>
    <lineage>
        <taxon>Bacteria</taxon>
        <taxon>Bacillati</taxon>
        <taxon>Bacillota</taxon>
        <taxon>Bacilli</taxon>
        <taxon>Bacillales</taxon>
        <taxon>Paenibacillaceae</taxon>
        <taxon>Cohnella</taxon>
    </lineage>
</organism>
<dbReference type="InterPro" id="IPR053139">
    <property type="entry name" value="Surface_bspA-like"/>
</dbReference>
<name>A0A494Y7M3_9BACL</name>
<keyword evidence="3" id="KW-1185">Reference proteome</keyword>
<feature type="chain" id="PRO_5019749430" description="Leucine-rich repeat domain-containing protein" evidence="1">
    <location>
        <begin position="28"/>
        <end position="832"/>
    </location>
</feature>
<dbReference type="OrthoDB" id="1723494at2"/>
<gene>
    <name evidence="2" type="ORF">D7Z26_02115</name>
</gene>
<dbReference type="RefSeq" id="WP_120974299.1">
    <property type="nucleotide sequence ID" value="NZ_RBZM01000001.1"/>
</dbReference>
<evidence type="ECO:0000313" key="3">
    <source>
        <dbReference type="Proteomes" id="UP000282076"/>
    </source>
</evidence>
<dbReference type="AlphaFoldDB" id="A0A494Y7M3"/>
<dbReference type="Gene3D" id="1.20.1270.90">
    <property type="entry name" value="AF1782-like"/>
    <property type="match status" value="6"/>
</dbReference>
<dbReference type="EMBL" id="RBZM01000001">
    <property type="protein sequence ID" value="RKP58314.1"/>
    <property type="molecule type" value="Genomic_DNA"/>
</dbReference>
<dbReference type="Pfam" id="PF07554">
    <property type="entry name" value="FIVAR"/>
    <property type="match status" value="6"/>
</dbReference>
<evidence type="ECO:0000256" key="1">
    <source>
        <dbReference type="SAM" id="SignalP"/>
    </source>
</evidence>
<keyword evidence="1" id="KW-0732">Signal</keyword>
<feature type="non-terminal residue" evidence="2">
    <location>
        <position position="832"/>
    </location>
</feature>
<sequence>MKKSVICLLIALLAFGTSLSQIHSAHAAENEFVFTVSGNGATVTGYSGTDVNVVIPATLGGEAVTSLGRSAFDTYVTGKSKLTGVAIPNTVNQIQTYAFRYNSLTSIDLPDSLLTIGSSAFENNPLTNVVFPDSVTSIGNYSFYMNSLTSIKLSENLKTINGGAFDTNHITKLVIPAGVTKVDSSSFYNNSLTSVTVLGAATSFGTGVFAGNPGNLKLFGISNSPAATYAANNGHTFVDGTTLFQAVATAKAYLNNHFPGTGIGQLPANAYSDLTAAYDAAMAYIDGIGNATVASDLAAAAIPVTAAISVFEGQIIRAGNPAALGTALTEAVQALTGHSVGTNAGQASEGARSALQTAIDAARQIFNQAANYRQDELDVAVAQLNAAMDTFTAAIIPAGDPTALGNALANAQQAMAAYPEGANVGQTSSETRIALQTAINAALQILQNAGQYSQSQLDAAVSSLSSAIQAFNAAVIGPGNPMALGATITVAQQAMADHPQGSGVGQTSAGDRVTLRTAIDTAQPIWDNAGDYTQSQLDAAVSSLSSAIQAFNAAVIGPGNPMALGATITVAQQAMADHPQGSGVGQTSAGDRVTLRTAIDTAQLIRDNAGDYTQSQLDAAISALNAAITAFQQAIVPAGDSSMLNTRLTNAGMALTAHPEGSGVGQASASDRSALQAAINAAQAIADDALNQTQAQLDDAVADLEAATATFEAVIIQAGDATDLEHLLVDATQTLAGHPEGLGVGQASAGDRGALQAAISAAQAIADDALNQTQAQLDDAVADLEAATATFEAVIIQAGDATDLEHLLVDATQTLAGHPEGLGVGQASASDR</sequence>
<dbReference type="PANTHER" id="PTHR45661">
    <property type="entry name" value="SURFACE ANTIGEN"/>
    <property type="match status" value="1"/>
</dbReference>
<proteinExistence type="predicted"/>
<dbReference type="Proteomes" id="UP000282076">
    <property type="component" value="Unassembled WGS sequence"/>
</dbReference>
<reference evidence="2 3" key="1">
    <citation type="submission" date="2018-10" db="EMBL/GenBank/DDBJ databases">
        <title>Cohnella sp. M2MS4P-1, whole genome shotgun sequence.</title>
        <authorList>
            <person name="Tuo L."/>
        </authorList>
    </citation>
    <scope>NUCLEOTIDE SEQUENCE [LARGE SCALE GENOMIC DNA]</scope>
    <source>
        <strain evidence="2 3">M2MS4P-1</strain>
    </source>
</reference>
<evidence type="ECO:0000313" key="2">
    <source>
        <dbReference type="EMBL" id="RKP58314.1"/>
    </source>
</evidence>
<dbReference type="SUPFAM" id="SSF52058">
    <property type="entry name" value="L domain-like"/>
    <property type="match status" value="1"/>
</dbReference>
<dbReference type="InterPro" id="IPR026906">
    <property type="entry name" value="LRR_5"/>
</dbReference>
<comment type="caution">
    <text evidence="2">The sequence shown here is derived from an EMBL/GenBank/DDBJ whole genome shotgun (WGS) entry which is preliminary data.</text>
</comment>